<reference evidence="1 2" key="1">
    <citation type="submission" date="2017-03" db="EMBL/GenBank/DDBJ databases">
        <authorList>
            <person name="Afonso C.L."/>
            <person name="Miller P.J."/>
            <person name="Scott M.A."/>
            <person name="Spackman E."/>
            <person name="Goraichik I."/>
            <person name="Dimitrov K.M."/>
            <person name="Suarez D.L."/>
            <person name="Swayne D.E."/>
        </authorList>
    </citation>
    <scope>NUCLEOTIDE SEQUENCE [LARGE SCALE GENOMIC DNA]</scope>
    <source>
        <strain evidence="1 2">CIP 102111</strain>
    </source>
</reference>
<dbReference type="AlphaFoldDB" id="A0A2H1IX27"/>
<name>A0A2H1IX27_9MICO</name>
<dbReference type="EMBL" id="FXZC01000003">
    <property type="protein sequence ID" value="SMX79779.1"/>
    <property type="molecule type" value="Genomic_DNA"/>
</dbReference>
<proteinExistence type="predicted"/>
<protein>
    <submittedName>
        <fullName evidence="1">Uncharacterized protein</fullName>
    </submittedName>
</protein>
<dbReference type="Proteomes" id="UP000234333">
    <property type="component" value="Unassembled WGS sequence"/>
</dbReference>
<dbReference type="RefSeq" id="WP_180960601.1">
    <property type="nucleotide sequence ID" value="NZ_FXZC01000003.1"/>
</dbReference>
<evidence type="ECO:0000313" key="1">
    <source>
        <dbReference type="EMBL" id="SMX79779.1"/>
    </source>
</evidence>
<accession>A0A2H1IX27</accession>
<organism evidence="1 2">
    <name type="scientific">Brevibacterium casei CIP 102111</name>
    <dbReference type="NCBI Taxonomy" id="1255625"/>
    <lineage>
        <taxon>Bacteria</taxon>
        <taxon>Bacillati</taxon>
        <taxon>Actinomycetota</taxon>
        <taxon>Actinomycetes</taxon>
        <taxon>Micrococcales</taxon>
        <taxon>Brevibacteriaceae</taxon>
        <taxon>Brevibacterium</taxon>
    </lineage>
</organism>
<sequence length="51" mass="5492">MDEDEDQCPVHYGVAVGIDLVVRKLAALGDDPELFARIPDPVTAPGGEDRE</sequence>
<dbReference type="GeneID" id="99775330"/>
<gene>
    <name evidence="1" type="ORF">BC102111_01683</name>
</gene>
<evidence type="ECO:0000313" key="2">
    <source>
        <dbReference type="Proteomes" id="UP000234333"/>
    </source>
</evidence>